<evidence type="ECO:0000313" key="2">
    <source>
        <dbReference type="Proteomes" id="UP000000639"/>
    </source>
</evidence>
<dbReference type="Proteomes" id="UP000000639">
    <property type="component" value="Chromosome"/>
</dbReference>
<dbReference type="CAZy" id="GT4">
    <property type="family name" value="Glycosyltransferase Family 4"/>
</dbReference>
<dbReference type="RefSeq" id="WP_011770133.1">
    <property type="nucleotide sequence ID" value="NC_008709.1"/>
</dbReference>
<dbReference type="AlphaFoldDB" id="A1SVQ8"/>
<dbReference type="STRING" id="357804.Ping_1794"/>
<dbReference type="eggNOG" id="COG0438">
    <property type="taxonomic scope" value="Bacteria"/>
</dbReference>
<proteinExistence type="predicted"/>
<reference evidence="1 2" key="1">
    <citation type="submission" date="2007-01" db="EMBL/GenBank/DDBJ databases">
        <title>Complete sequence of Psychromonas ingrahamii 37.</title>
        <authorList>
            <consortium name="US DOE Joint Genome Institute"/>
            <person name="Copeland A."/>
            <person name="Lucas S."/>
            <person name="Lapidus A."/>
            <person name="Barry K."/>
            <person name="Detter J.C."/>
            <person name="Glavina del Rio T."/>
            <person name="Hammon N."/>
            <person name="Israni S."/>
            <person name="Dalin E."/>
            <person name="Tice H."/>
            <person name="Pitluck S."/>
            <person name="Thompson L.S."/>
            <person name="Brettin T."/>
            <person name="Bruce D."/>
            <person name="Han C."/>
            <person name="Tapia R."/>
            <person name="Schmutz J."/>
            <person name="Larimer F."/>
            <person name="Land M."/>
            <person name="Hauser L."/>
            <person name="Kyrpides N."/>
            <person name="Ivanova N."/>
            <person name="Staley J."/>
            <person name="Richardson P."/>
        </authorList>
    </citation>
    <scope>NUCLEOTIDE SEQUENCE [LARGE SCALE GENOMIC DNA]</scope>
    <source>
        <strain evidence="1 2">37</strain>
    </source>
</reference>
<gene>
    <name evidence="1" type="ordered locus">Ping_1794</name>
</gene>
<dbReference type="CDD" id="cd03801">
    <property type="entry name" value="GT4_PimA-like"/>
    <property type="match status" value="1"/>
</dbReference>
<dbReference type="HOGENOM" id="CLU_028014_2_1_6"/>
<dbReference type="Gene3D" id="3.40.50.2000">
    <property type="entry name" value="Glycogen Phosphorylase B"/>
    <property type="match status" value="1"/>
</dbReference>
<protein>
    <submittedName>
        <fullName evidence="1">Glycosyl transferase, group 1</fullName>
    </submittedName>
</protein>
<dbReference type="OrthoDB" id="9807209at2"/>
<dbReference type="Pfam" id="PF13692">
    <property type="entry name" value="Glyco_trans_1_4"/>
    <property type="match status" value="1"/>
</dbReference>
<keyword evidence="1" id="KW-0808">Transferase</keyword>
<name>A1SVQ8_PSYIN</name>
<sequence>MKKLLIIGYVWPEPNSSAAGSRMMQLINSFQMQHYQITFASPAQQTEHMADLNALNIAVENINLNCTSFNDFIVKLAPDAVMFDRFMMEEQFGWRVSEHCPQALRILDTEDLFCLRHARHQAYKEKRSIIDENLLTSDLAKREVAAIFRSDISLMISSIEVELLQRLFKVDAKLLHYCPFMLNEAQLTQVNPHYQQRQDFMVIGNFRHAPNWDAVLWLKQQIWPLIRKQLPNVVLNIYGAYPPPKATDLHDEKSGFLVKGWVDDAVLAMQSAKVCLAPLRFGAGMKGKLAEAMYCATPSVTTDVGAESMQTELPWAGAIANDPQAIANAAVKLYQDESIWQTVSDLGPKNAKVMYQQESINSALSQCISQLTDTLTSHRQANFIGSMLNHHHHKSTQYMSQWIDVKTQLKVIVEGADEQ</sequence>
<dbReference type="SUPFAM" id="SSF53756">
    <property type="entry name" value="UDP-Glycosyltransferase/glycogen phosphorylase"/>
    <property type="match status" value="1"/>
</dbReference>
<accession>A1SVQ8</accession>
<dbReference type="GO" id="GO:0016740">
    <property type="term" value="F:transferase activity"/>
    <property type="evidence" value="ECO:0007669"/>
    <property type="project" value="UniProtKB-KW"/>
</dbReference>
<evidence type="ECO:0000313" key="1">
    <source>
        <dbReference type="EMBL" id="ABM03573.1"/>
    </source>
</evidence>
<dbReference type="KEGG" id="pin:Ping_1794"/>
<keyword evidence="2" id="KW-1185">Reference proteome</keyword>
<dbReference type="EMBL" id="CP000510">
    <property type="protein sequence ID" value="ABM03573.1"/>
    <property type="molecule type" value="Genomic_DNA"/>
</dbReference>
<organism evidence="1 2">
    <name type="scientific">Psychromonas ingrahamii (strain DSM 17664 / CCUG 51855 / 37)</name>
    <dbReference type="NCBI Taxonomy" id="357804"/>
    <lineage>
        <taxon>Bacteria</taxon>
        <taxon>Pseudomonadati</taxon>
        <taxon>Pseudomonadota</taxon>
        <taxon>Gammaproteobacteria</taxon>
        <taxon>Alteromonadales</taxon>
        <taxon>Psychromonadaceae</taxon>
        <taxon>Psychromonas</taxon>
    </lineage>
</organism>